<accession>A0A1H4AAZ2</accession>
<organism evidence="5 6">
    <name type="scientific">Thalassobacillus cyri</name>
    <dbReference type="NCBI Taxonomy" id="571932"/>
    <lineage>
        <taxon>Bacteria</taxon>
        <taxon>Bacillati</taxon>
        <taxon>Bacillota</taxon>
        <taxon>Bacilli</taxon>
        <taxon>Bacillales</taxon>
        <taxon>Bacillaceae</taxon>
        <taxon>Thalassobacillus</taxon>
    </lineage>
</organism>
<protein>
    <submittedName>
        <fullName evidence="5">Ribose transport system substrate-binding protein</fullName>
    </submittedName>
</protein>
<evidence type="ECO:0000256" key="2">
    <source>
        <dbReference type="ARBA" id="ARBA00007639"/>
    </source>
</evidence>
<dbReference type="InterPro" id="IPR028082">
    <property type="entry name" value="Peripla_BP_I"/>
</dbReference>
<dbReference type="OrthoDB" id="6196975at2"/>
<comment type="subcellular location">
    <subcellularLocation>
        <location evidence="1">Cell envelope</location>
    </subcellularLocation>
</comment>
<dbReference type="PANTHER" id="PTHR30036">
    <property type="entry name" value="D-XYLOSE-BINDING PERIPLASMIC PROTEIN"/>
    <property type="match status" value="1"/>
</dbReference>
<evidence type="ECO:0000313" key="6">
    <source>
        <dbReference type="Proteomes" id="UP000198584"/>
    </source>
</evidence>
<keyword evidence="6" id="KW-1185">Reference proteome</keyword>
<name>A0A1H4AAZ2_9BACI</name>
<feature type="domain" description="Periplasmic binding protein" evidence="4">
    <location>
        <begin position="54"/>
        <end position="298"/>
    </location>
</feature>
<comment type="similarity">
    <text evidence="2">Belongs to the bacterial solute-binding protein 2 family.</text>
</comment>
<gene>
    <name evidence="5" type="ORF">SAMN05421743_10430</name>
</gene>
<dbReference type="AlphaFoldDB" id="A0A1H4AAZ2"/>
<dbReference type="InterPro" id="IPR025997">
    <property type="entry name" value="SBP_2_dom"/>
</dbReference>
<dbReference type="Pfam" id="PF13407">
    <property type="entry name" value="Peripla_BP_4"/>
    <property type="match status" value="1"/>
</dbReference>
<dbReference type="Gene3D" id="3.40.50.2300">
    <property type="match status" value="2"/>
</dbReference>
<dbReference type="GO" id="GO:0030288">
    <property type="term" value="C:outer membrane-bounded periplasmic space"/>
    <property type="evidence" value="ECO:0007669"/>
    <property type="project" value="TreeGrafter"/>
</dbReference>
<proteinExistence type="inferred from homology"/>
<dbReference type="PROSITE" id="PS51257">
    <property type="entry name" value="PROKAR_LIPOPROTEIN"/>
    <property type="match status" value="1"/>
</dbReference>
<evidence type="ECO:0000256" key="1">
    <source>
        <dbReference type="ARBA" id="ARBA00004196"/>
    </source>
</evidence>
<keyword evidence="3" id="KW-0732">Signal</keyword>
<evidence type="ECO:0000313" key="5">
    <source>
        <dbReference type="EMBL" id="SEA32861.1"/>
    </source>
</evidence>
<dbReference type="EMBL" id="FNQR01000004">
    <property type="protein sequence ID" value="SEA32861.1"/>
    <property type="molecule type" value="Genomic_DNA"/>
</dbReference>
<dbReference type="RefSeq" id="WP_093043488.1">
    <property type="nucleotide sequence ID" value="NZ_FNQR01000004.1"/>
</dbReference>
<reference evidence="5 6" key="1">
    <citation type="submission" date="2016-10" db="EMBL/GenBank/DDBJ databases">
        <authorList>
            <person name="de Groot N.N."/>
        </authorList>
    </citation>
    <scope>NUCLEOTIDE SEQUENCE [LARGE SCALE GENOMIC DNA]</scope>
    <source>
        <strain evidence="5 6">CCM7597</strain>
    </source>
</reference>
<feature type="signal peptide" evidence="3">
    <location>
        <begin position="1"/>
        <end position="25"/>
    </location>
</feature>
<dbReference type="GO" id="GO:0030246">
    <property type="term" value="F:carbohydrate binding"/>
    <property type="evidence" value="ECO:0007669"/>
    <property type="project" value="TreeGrafter"/>
</dbReference>
<dbReference type="STRING" id="571932.SAMN05421743_10430"/>
<evidence type="ECO:0000256" key="3">
    <source>
        <dbReference type="SAM" id="SignalP"/>
    </source>
</evidence>
<feature type="chain" id="PRO_5011570118" evidence="3">
    <location>
        <begin position="26"/>
        <end position="325"/>
    </location>
</feature>
<dbReference type="PANTHER" id="PTHR30036:SF7">
    <property type="entry name" value="ABC TRANSPORTER PERIPLASMIC-BINDING PROTEIN YPHF"/>
    <property type="match status" value="1"/>
</dbReference>
<evidence type="ECO:0000259" key="4">
    <source>
        <dbReference type="Pfam" id="PF13407"/>
    </source>
</evidence>
<dbReference type="Proteomes" id="UP000198584">
    <property type="component" value="Unassembled WGS sequence"/>
</dbReference>
<sequence length="325" mass="35660">MKKFLSLGVCLFSLMIISSCSNLLATGISKETDTNSETKNAALKPEDPLTFGIIYPVNHPFFKNVTDSATKKAAEMGIELLIQAPYAPNVDEQINILKNMIKKKVDGIAIGPNNPAALTPFINEAIEQGINVICFDTDAPESKRLSFIGTDNILAGKHMGRVVAKLLDYEGKIIISSGMSTMANLNNRIKGVKQVIGKHPKLEIVDIRYSEGVPAKTLTNIEGMIKEYPDFDVMVGIDSLTGPAVVTAWKAQGIDKDVVTFDNLPDIINGIKNKQITSTISQRQSIWGDLIVTALHDVHYGRSLSPTYYTKTTEFNFDNIHENTD</sequence>
<dbReference type="SUPFAM" id="SSF53822">
    <property type="entry name" value="Periplasmic binding protein-like I"/>
    <property type="match status" value="1"/>
</dbReference>
<dbReference type="InterPro" id="IPR050555">
    <property type="entry name" value="Bact_Solute-Bind_Prot2"/>
</dbReference>